<keyword evidence="2" id="KW-1185">Reference proteome</keyword>
<protein>
    <submittedName>
        <fullName evidence="1">Uncharacterized protein</fullName>
    </submittedName>
</protein>
<reference evidence="1 2" key="1">
    <citation type="journal article" date="2022" name="DNA Res.">
        <title>Chromosomal-level genome assembly of the orchid tree Bauhinia variegata (Leguminosae; Cercidoideae) supports the allotetraploid origin hypothesis of Bauhinia.</title>
        <authorList>
            <person name="Zhong Y."/>
            <person name="Chen Y."/>
            <person name="Zheng D."/>
            <person name="Pang J."/>
            <person name="Liu Y."/>
            <person name="Luo S."/>
            <person name="Meng S."/>
            <person name="Qian L."/>
            <person name="Wei D."/>
            <person name="Dai S."/>
            <person name="Zhou R."/>
        </authorList>
    </citation>
    <scope>NUCLEOTIDE SEQUENCE [LARGE SCALE GENOMIC DNA]</scope>
    <source>
        <strain evidence="1">BV-YZ2020</strain>
    </source>
</reference>
<accession>A0ACB9LX08</accession>
<proteinExistence type="predicted"/>
<sequence length="114" mass="13373">MRLELSRKIKEEMIKQLEAGFLEVSTYLEWVANIFPVPKKDVYVRMCVNHQDLNRASLKDDFPLPHIDVLDDNIAKNHRYSSWMVTWDAIRLPWQKKTKRIPHSSLIGTLIAIG</sequence>
<evidence type="ECO:0000313" key="2">
    <source>
        <dbReference type="Proteomes" id="UP000828941"/>
    </source>
</evidence>
<evidence type="ECO:0000313" key="1">
    <source>
        <dbReference type="EMBL" id="KAI4315924.1"/>
    </source>
</evidence>
<gene>
    <name evidence="1" type="ORF">L6164_023952</name>
</gene>
<organism evidence="1 2">
    <name type="scientific">Bauhinia variegata</name>
    <name type="common">Purple orchid tree</name>
    <name type="synonym">Phanera variegata</name>
    <dbReference type="NCBI Taxonomy" id="167791"/>
    <lineage>
        <taxon>Eukaryota</taxon>
        <taxon>Viridiplantae</taxon>
        <taxon>Streptophyta</taxon>
        <taxon>Embryophyta</taxon>
        <taxon>Tracheophyta</taxon>
        <taxon>Spermatophyta</taxon>
        <taxon>Magnoliopsida</taxon>
        <taxon>eudicotyledons</taxon>
        <taxon>Gunneridae</taxon>
        <taxon>Pentapetalae</taxon>
        <taxon>rosids</taxon>
        <taxon>fabids</taxon>
        <taxon>Fabales</taxon>
        <taxon>Fabaceae</taxon>
        <taxon>Cercidoideae</taxon>
        <taxon>Cercideae</taxon>
        <taxon>Bauhiniinae</taxon>
        <taxon>Bauhinia</taxon>
    </lineage>
</organism>
<comment type="caution">
    <text evidence="1">The sequence shown here is derived from an EMBL/GenBank/DDBJ whole genome shotgun (WGS) entry which is preliminary data.</text>
</comment>
<dbReference type="Proteomes" id="UP000828941">
    <property type="component" value="Chromosome 10"/>
</dbReference>
<name>A0ACB9LX08_BAUVA</name>
<dbReference type="EMBL" id="CM039435">
    <property type="protein sequence ID" value="KAI4315924.1"/>
    <property type="molecule type" value="Genomic_DNA"/>
</dbReference>